<dbReference type="Pfam" id="PF12412">
    <property type="entry name" value="DUF3667"/>
    <property type="match status" value="1"/>
</dbReference>
<sequence length="370" mass="43769">MRHHLRKEKQCLNCGQEVEERFCTHCGQENIEPHDSLWHLIAHYFQDLVHYDNRFWHTFKNLFTQPGFVAKEYLEGKRVRNLKPIQLYVFASTVFFIVFSFVKHTDYKPGTDIRDFRKRLYNLEREKEYLKDFPQAVYVDSVANAIKQQQQTLRLKDENTTADSALKQTLKELQDEGISLGGDAFKVQISRDSANKKASGVGKKRGWLSRKLNDVKNQKLQEQYEGDEKRMIVDLVENLKKKLPLIFFLSLPFFAFFLWLLHRRKTKKTYVENFIFSVYQYAYVFVIGLFTILLGYVFEKIFSNHVAETLTNWLNVAVFVYLFLYLTFSMKRFFGQSFRRAFFKQLIVCFLTSVLVGFLTAGVLLVLYIS</sequence>
<evidence type="ECO:0000256" key="1">
    <source>
        <dbReference type="SAM" id="Phobius"/>
    </source>
</evidence>
<feature type="transmembrane region" description="Helical" evidence="1">
    <location>
        <begin position="274"/>
        <end position="298"/>
    </location>
</feature>
<organism evidence="2 3">
    <name type="scientific">Mycovorax composti</name>
    <dbReference type="NCBI Taxonomy" id="2962693"/>
    <lineage>
        <taxon>Bacteria</taxon>
        <taxon>Pseudomonadati</taxon>
        <taxon>Bacteroidota</taxon>
        <taxon>Chitinophagia</taxon>
        <taxon>Chitinophagales</taxon>
        <taxon>Chitinophagaceae</taxon>
        <taxon>Mycovorax</taxon>
    </lineage>
</organism>
<evidence type="ECO:0000313" key="3">
    <source>
        <dbReference type="Proteomes" id="UP001321305"/>
    </source>
</evidence>
<dbReference type="EMBL" id="CP144143">
    <property type="protein sequence ID" value="WWC82759.1"/>
    <property type="molecule type" value="Genomic_DNA"/>
</dbReference>
<keyword evidence="3" id="KW-1185">Reference proteome</keyword>
<feature type="transmembrane region" description="Helical" evidence="1">
    <location>
        <begin position="348"/>
        <end position="369"/>
    </location>
</feature>
<keyword evidence="1" id="KW-0472">Membrane</keyword>
<gene>
    <name evidence="2" type="ORF">PIECOFPK_00468</name>
</gene>
<accession>A0ABZ2EHM4</accession>
<proteinExistence type="predicted"/>
<evidence type="ECO:0000313" key="2">
    <source>
        <dbReference type="EMBL" id="WWC82759.1"/>
    </source>
</evidence>
<dbReference type="RefSeq" id="WP_409966428.1">
    <property type="nucleotide sequence ID" value="NZ_CP144143.1"/>
</dbReference>
<feature type="transmembrane region" description="Helical" evidence="1">
    <location>
        <begin position="85"/>
        <end position="102"/>
    </location>
</feature>
<name>A0ABZ2EHM4_9BACT</name>
<dbReference type="InterPro" id="IPR022134">
    <property type="entry name" value="DUF3667"/>
</dbReference>
<keyword evidence="1" id="KW-1133">Transmembrane helix</keyword>
<feature type="transmembrane region" description="Helical" evidence="1">
    <location>
        <begin position="310"/>
        <end position="328"/>
    </location>
</feature>
<reference evidence="3" key="1">
    <citation type="submission" date="2024-01" db="EMBL/GenBank/DDBJ databases">
        <title>Mycovorax composti gen. nov. sp. nov., a member of the family Chitinophagaceae isolated from button mushroom compost.</title>
        <authorList>
            <person name="Thai M."/>
            <person name="Bell T.L."/>
            <person name="Kertesz M.A."/>
        </authorList>
    </citation>
    <scope>NUCLEOTIDE SEQUENCE [LARGE SCALE GENOMIC DNA]</scope>
    <source>
        <strain evidence="3">C216</strain>
    </source>
</reference>
<keyword evidence="1" id="KW-0812">Transmembrane</keyword>
<protein>
    <recommendedName>
        <fullName evidence="4">DUF3667 domain-containing protein</fullName>
    </recommendedName>
</protein>
<dbReference type="Proteomes" id="UP001321305">
    <property type="component" value="Chromosome"/>
</dbReference>
<evidence type="ECO:0008006" key="4">
    <source>
        <dbReference type="Google" id="ProtNLM"/>
    </source>
</evidence>
<feature type="transmembrane region" description="Helical" evidence="1">
    <location>
        <begin position="243"/>
        <end position="262"/>
    </location>
</feature>